<dbReference type="PATRIC" id="fig|1086011.3.peg.1225"/>
<dbReference type="PROSITE" id="PS01169">
    <property type="entry name" value="RIBOSOMAL_L21"/>
    <property type="match status" value="1"/>
</dbReference>
<dbReference type="InterPro" id="IPR028909">
    <property type="entry name" value="bL21-like"/>
</dbReference>
<sequence length="141" mass="15425">MYAIVEIAGQQFKVSKDLKVYVHRLTNEEGSKISFDKVLLLDDNGSITLGAPAIEGASVEAKVLQHLKGDKVIIFKKKRRKGYKKRNGHRQYLTQIVIEGITAAGAPKKAAPKKAAAEATTEEAAPKVKKAPKAKKEDTKE</sequence>
<comment type="similarity">
    <text evidence="1 6 7">Belongs to the bacterial ribosomal protein bL21 family.</text>
</comment>
<evidence type="ECO:0000256" key="4">
    <source>
        <dbReference type="ARBA" id="ARBA00022980"/>
    </source>
</evidence>
<dbReference type="SUPFAM" id="SSF141091">
    <property type="entry name" value="L21p-like"/>
    <property type="match status" value="1"/>
</dbReference>
<dbReference type="GO" id="GO:1990904">
    <property type="term" value="C:ribonucleoprotein complex"/>
    <property type="evidence" value="ECO:0007669"/>
    <property type="project" value="UniProtKB-KW"/>
</dbReference>
<dbReference type="Proteomes" id="UP000005566">
    <property type="component" value="Unassembled WGS sequence"/>
</dbReference>
<feature type="compositionally biased region" description="Low complexity" evidence="8">
    <location>
        <begin position="105"/>
        <end position="123"/>
    </location>
</feature>
<name>H7FPZ0_FLAFP</name>
<dbReference type="OrthoDB" id="9813334at2"/>
<reference evidence="9 10" key="1">
    <citation type="journal article" date="2014" name="Acta Crystallogr. D">
        <title>Structure-based characterization and antifreeze properties of a hyperactive ice-binding protein from the Antarctic bacterium Flavobacterium frigoris PS1.</title>
        <authorList>
            <person name="Do H."/>
            <person name="Kim S.J."/>
            <person name="Kim H.J."/>
            <person name="Lee J.H."/>
        </authorList>
    </citation>
    <scope>NUCLEOTIDE SEQUENCE [LARGE SCALE GENOMIC DNA]</scope>
    <source>
        <strain evidence="9 10">PS1</strain>
    </source>
</reference>
<comment type="caution">
    <text evidence="9">The sequence shown here is derived from an EMBL/GenBank/DDBJ whole genome shotgun (WGS) entry which is preliminary data.</text>
</comment>
<dbReference type="eggNOG" id="COG0261">
    <property type="taxonomic scope" value="Bacteria"/>
</dbReference>
<accession>H7FPZ0</accession>
<dbReference type="GO" id="GO:0006412">
    <property type="term" value="P:translation"/>
    <property type="evidence" value="ECO:0007669"/>
    <property type="project" value="UniProtKB-UniRule"/>
</dbReference>
<dbReference type="GO" id="GO:0003735">
    <property type="term" value="F:structural constituent of ribosome"/>
    <property type="evidence" value="ECO:0007669"/>
    <property type="project" value="InterPro"/>
</dbReference>
<keyword evidence="5 6" id="KW-0687">Ribonucleoprotein</keyword>
<comment type="subunit">
    <text evidence="6">Part of the 50S ribosomal subunit. Contacts protein L20.</text>
</comment>
<dbReference type="PANTHER" id="PTHR21349">
    <property type="entry name" value="50S RIBOSOMAL PROTEIN L21"/>
    <property type="match status" value="1"/>
</dbReference>
<dbReference type="STRING" id="1086011.HJ01_01250"/>
<keyword evidence="3 6" id="KW-0694">RNA-binding</keyword>
<gene>
    <name evidence="6" type="primary">rplU</name>
    <name evidence="9" type="ORF">HJ01_01250</name>
</gene>
<evidence type="ECO:0000256" key="7">
    <source>
        <dbReference type="RuleBase" id="RU000562"/>
    </source>
</evidence>
<dbReference type="EMBL" id="AHKF01000015">
    <property type="protein sequence ID" value="EIA09344.1"/>
    <property type="molecule type" value="Genomic_DNA"/>
</dbReference>
<evidence type="ECO:0000256" key="5">
    <source>
        <dbReference type="ARBA" id="ARBA00023274"/>
    </source>
</evidence>
<dbReference type="InterPro" id="IPR018258">
    <property type="entry name" value="Ribosomal_bL21_CS"/>
</dbReference>
<proteinExistence type="inferred from homology"/>
<dbReference type="InterPro" id="IPR036164">
    <property type="entry name" value="bL21-like_sf"/>
</dbReference>
<dbReference type="InterPro" id="IPR001787">
    <property type="entry name" value="Ribosomal_bL21"/>
</dbReference>
<evidence type="ECO:0000256" key="2">
    <source>
        <dbReference type="ARBA" id="ARBA00022730"/>
    </source>
</evidence>
<evidence type="ECO:0000256" key="6">
    <source>
        <dbReference type="HAMAP-Rule" id="MF_01363"/>
    </source>
</evidence>
<evidence type="ECO:0000256" key="8">
    <source>
        <dbReference type="SAM" id="MobiDB-lite"/>
    </source>
</evidence>
<dbReference type="GO" id="GO:0005840">
    <property type="term" value="C:ribosome"/>
    <property type="evidence" value="ECO:0007669"/>
    <property type="project" value="UniProtKB-KW"/>
</dbReference>
<keyword evidence="10" id="KW-1185">Reference proteome</keyword>
<evidence type="ECO:0000313" key="10">
    <source>
        <dbReference type="Proteomes" id="UP000005566"/>
    </source>
</evidence>
<dbReference type="Pfam" id="PF00829">
    <property type="entry name" value="Ribosomal_L21p"/>
    <property type="match status" value="1"/>
</dbReference>
<dbReference type="GO" id="GO:0005737">
    <property type="term" value="C:cytoplasm"/>
    <property type="evidence" value="ECO:0007669"/>
    <property type="project" value="UniProtKB-ARBA"/>
</dbReference>
<comment type="function">
    <text evidence="6 7">This protein binds to 23S rRNA in the presence of protein L20.</text>
</comment>
<dbReference type="HAMAP" id="MF_01363">
    <property type="entry name" value="Ribosomal_bL21"/>
    <property type="match status" value="1"/>
</dbReference>
<dbReference type="AlphaFoldDB" id="H7FPZ0"/>
<evidence type="ECO:0000313" key="9">
    <source>
        <dbReference type="EMBL" id="EIA09344.1"/>
    </source>
</evidence>
<dbReference type="NCBIfam" id="TIGR00061">
    <property type="entry name" value="L21"/>
    <property type="match status" value="1"/>
</dbReference>
<keyword evidence="4 6" id="KW-0689">Ribosomal protein</keyword>
<feature type="region of interest" description="Disordered" evidence="8">
    <location>
        <begin position="105"/>
        <end position="141"/>
    </location>
</feature>
<dbReference type="GO" id="GO:0019843">
    <property type="term" value="F:rRNA binding"/>
    <property type="evidence" value="ECO:0007669"/>
    <property type="project" value="UniProtKB-UniRule"/>
</dbReference>
<dbReference type="RefSeq" id="WP_007137427.1">
    <property type="nucleotide sequence ID" value="NZ_AHKF01000015.1"/>
</dbReference>
<evidence type="ECO:0000256" key="3">
    <source>
        <dbReference type="ARBA" id="ARBA00022884"/>
    </source>
</evidence>
<evidence type="ECO:0000256" key="1">
    <source>
        <dbReference type="ARBA" id="ARBA00008563"/>
    </source>
</evidence>
<keyword evidence="2 6" id="KW-0699">rRNA-binding</keyword>
<protein>
    <recommendedName>
        <fullName evidence="6">Large ribosomal subunit protein bL21</fullName>
    </recommendedName>
</protein>
<organism evidence="9 10">
    <name type="scientific">Flavobacterium frigoris (strain PS1)</name>
    <dbReference type="NCBI Taxonomy" id="1086011"/>
    <lineage>
        <taxon>Bacteria</taxon>
        <taxon>Pseudomonadati</taxon>
        <taxon>Bacteroidota</taxon>
        <taxon>Flavobacteriia</taxon>
        <taxon>Flavobacteriales</taxon>
        <taxon>Flavobacteriaceae</taxon>
        <taxon>Flavobacterium</taxon>
    </lineage>
</organism>
<dbReference type="PANTHER" id="PTHR21349:SF0">
    <property type="entry name" value="LARGE RIBOSOMAL SUBUNIT PROTEIN BL21M"/>
    <property type="match status" value="1"/>
</dbReference>